<feature type="compositionally biased region" description="Basic residues" evidence="1">
    <location>
        <begin position="708"/>
        <end position="717"/>
    </location>
</feature>
<dbReference type="PROSITE" id="PS51419">
    <property type="entry name" value="RAB"/>
    <property type="match status" value="1"/>
</dbReference>
<dbReference type="Proteomes" id="UP000028990">
    <property type="component" value="Unassembled WGS sequence"/>
</dbReference>
<dbReference type="PANTHER" id="PTHR14932:SF1">
    <property type="entry name" value="RAB-LIKE PROTEIN 6"/>
    <property type="match status" value="1"/>
</dbReference>
<feature type="compositionally biased region" description="Polar residues" evidence="1">
    <location>
        <begin position="538"/>
        <end position="553"/>
    </location>
</feature>
<evidence type="ECO:0000313" key="3">
    <source>
        <dbReference type="Proteomes" id="UP000028990"/>
    </source>
</evidence>
<feature type="compositionally biased region" description="Polar residues" evidence="1">
    <location>
        <begin position="571"/>
        <end position="582"/>
    </location>
</feature>
<keyword evidence="3" id="KW-1185">Reference proteome</keyword>
<dbReference type="GO" id="GO:0005829">
    <property type="term" value="C:cytosol"/>
    <property type="evidence" value="ECO:0007669"/>
    <property type="project" value="TreeGrafter"/>
</dbReference>
<feature type="compositionally biased region" description="Basic and acidic residues" evidence="1">
    <location>
        <begin position="674"/>
        <end position="691"/>
    </location>
</feature>
<dbReference type="SUPFAM" id="SSF52540">
    <property type="entry name" value="P-loop containing nucleoside triphosphate hydrolases"/>
    <property type="match status" value="1"/>
</dbReference>
<feature type="region of interest" description="Disordered" evidence="1">
    <location>
        <begin position="456"/>
        <end position="767"/>
    </location>
</feature>
<feature type="compositionally biased region" description="Low complexity" evidence="1">
    <location>
        <begin position="340"/>
        <end position="365"/>
    </location>
</feature>
<sequence length="767" mass="84553">MFSALKKLVGSEQAPGRDKNIPAGLQSMNQALQRRFAKGVQYNMKIVIRGDRNTGKTALWHRLQGKKFVEEYIPTQEIQVTSIHWSYKTTDDVVKVEVWDVVDKGMAVPHKSQARGLPGQCERVPGSVEPQLGSCRAAQSDCSRGTAHVAHTATGKGKRRSDGLKTENDPQEAESEMALDAEFLDVYKNCNGVVMMFDITKQWTFNYVLRELPKVPTHVPVCVLGNYRDMGEHRVILPDDVRDFIDHLDRPPGSSYFRYAESSMKNSFGLKYLHKFFNIPFLQLQRETLLRQLETNQLDIDATLEELSVQQETEDQNYSIFLEMMEARSRGHMSPLAANGQSPSSGSQSPIVPLSAVSTGSSSPSTPQPAPQLPLGSPCPAPPIEAPLPPAQPPVSVPPPLQRRSIISRLFGSSPAVDTAPLPPELAPVAEAPARVRNMEDFVPEDGLDHSFLEDTALPKDEKKVGARVPQQDSDSDGEAQGGNPMVAGFQDDVDPEDQPCSRPSLPSGPVPSKNISLSSEEETKEVANHPGIAAPAQQCSDLETKWFSTKDMQPQRKAEPTRATVPSWPRSGSEQPSSTPSPMEGSSRRPAEGKEEPASSSESDTEGPIAAQMLSFVMDDPDFESEESDTQHRVGEFPVREDPSDVSDEDTRPTQPPLPKNDSDLFGLGLEEPCPKDSTDEEKDDKPPSKEKKKKKKKSKEEEEKAAKKKIKHKKSKDKEEGKEERRKKRKPPRSKEQKAADELEAFLGGGDPAGRHPVGGDYEEL</sequence>
<dbReference type="InterPro" id="IPR027417">
    <property type="entry name" value="P-loop_NTPase"/>
</dbReference>
<feature type="compositionally biased region" description="Acidic residues" evidence="1">
    <location>
        <begin position="620"/>
        <end position="629"/>
    </location>
</feature>
<evidence type="ECO:0000313" key="2">
    <source>
        <dbReference type="EMBL" id="KFO21476.1"/>
    </source>
</evidence>
<dbReference type="Pfam" id="PF08477">
    <property type="entry name" value="Roc"/>
    <property type="match status" value="1"/>
</dbReference>
<dbReference type="eggNOG" id="KOG0084">
    <property type="taxonomic scope" value="Eukaryota"/>
</dbReference>
<feature type="compositionally biased region" description="Pro residues" evidence="1">
    <location>
        <begin position="366"/>
        <end position="400"/>
    </location>
</feature>
<feature type="region of interest" description="Disordered" evidence="1">
    <location>
        <begin position="146"/>
        <end position="171"/>
    </location>
</feature>
<feature type="region of interest" description="Disordered" evidence="1">
    <location>
        <begin position="333"/>
        <end position="400"/>
    </location>
</feature>
<dbReference type="InterPro" id="IPR040385">
    <property type="entry name" value="RABL6"/>
</dbReference>
<dbReference type="STRING" id="885580.ENSFDAP00000010747"/>
<feature type="compositionally biased region" description="Basic and acidic residues" evidence="1">
    <location>
        <begin position="456"/>
        <end position="465"/>
    </location>
</feature>
<dbReference type="PANTHER" id="PTHR14932">
    <property type="entry name" value="RAS GTPASE-RELATED"/>
    <property type="match status" value="1"/>
</dbReference>
<dbReference type="GO" id="GO:0005634">
    <property type="term" value="C:nucleus"/>
    <property type="evidence" value="ECO:0007669"/>
    <property type="project" value="TreeGrafter"/>
</dbReference>
<dbReference type="AlphaFoldDB" id="A0A091DF91"/>
<dbReference type="GO" id="GO:0005525">
    <property type="term" value="F:GTP binding"/>
    <property type="evidence" value="ECO:0007669"/>
    <property type="project" value="InterPro"/>
</dbReference>
<dbReference type="EMBL" id="KN124375">
    <property type="protein sequence ID" value="KFO21476.1"/>
    <property type="molecule type" value="Genomic_DNA"/>
</dbReference>
<feature type="compositionally biased region" description="Basic and acidic residues" evidence="1">
    <location>
        <begin position="630"/>
        <end position="644"/>
    </location>
</feature>
<evidence type="ECO:0000256" key="1">
    <source>
        <dbReference type="SAM" id="MobiDB-lite"/>
    </source>
</evidence>
<reference evidence="2 3" key="1">
    <citation type="submission" date="2013-11" db="EMBL/GenBank/DDBJ databases">
        <title>The Damaraland mole rat (Fukomys damarensis) genome and evolution of African mole rats.</title>
        <authorList>
            <person name="Gladyshev V.N."/>
            <person name="Fang X."/>
        </authorList>
    </citation>
    <scope>NUCLEOTIDE SEQUENCE [LARGE SCALE GENOMIC DNA]</scope>
    <source>
        <tissue evidence="2">Liver</tissue>
    </source>
</reference>
<gene>
    <name evidence="2" type="ORF">H920_17117</name>
</gene>
<accession>A0A091DF91</accession>
<proteinExistence type="predicted"/>
<feature type="compositionally biased region" description="Basic and acidic residues" evidence="1">
    <location>
        <begin position="587"/>
        <end position="598"/>
    </location>
</feature>
<organism evidence="2 3">
    <name type="scientific">Fukomys damarensis</name>
    <name type="common">Damaraland mole rat</name>
    <name type="synonym">Cryptomys damarensis</name>
    <dbReference type="NCBI Taxonomy" id="885580"/>
    <lineage>
        <taxon>Eukaryota</taxon>
        <taxon>Metazoa</taxon>
        <taxon>Chordata</taxon>
        <taxon>Craniata</taxon>
        <taxon>Vertebrata</taxon>
        <taxon>Euteleostomi</taxon>
        <taxon>Mammalia</taxon>
        <taxon>Eutheria</taxon>
        <taxon>Euarchontoglires</taxon>
        <taxon>Glires</taxon>
        <taxon>Rodentia</taxon>
        <taxon>Hystricomorpha</taxon>
        <taxon>Bathyergidae</taxon>
        <taxon>Fukomys</taxon>
    </lineage>
</organism>
<protein>
    <submittedName>
        <fullName evidence="2">Putative GTP-binding protein Parf</fullName>
    </submittedName>
</protein>
<dbReference type="Gene3D" id="3.40.50.300">
    <property type="entry name" value="P-loop containing nucleotide triphosphate hydrolases"/>
    <property type="match status" value="1"/>
</dbReference>
<name>A0A091DF91_FUKDA</name>